<evidence type="ECO:0000256" key="1">
    <source>
        <dbReference type="SAM" id="SignalP"/>
    </source>
</evidence>
<organism evidence="3 4">
    <name type="scientific">Pedobacter nutrimenti</name>
    <dbReference type="NCBI Taxonomy" id="1241337"/>
    <lineage>
        <taxon>Bacteria</taxon>
        <taxon>Pseudomonadati</taxon>
        <taxon>Bacteroidota</taxon>
        <taxon>Sphingobacteriia</taxon>
        <taxon>Sphingobacteriales</taxon>
        <taxon>Sphingobacteriaceae</taxon>
        <taxon>Pedobacter</taxon>
    </lineage>
</organism>
<dbReference type="Pfam" id="PF13385">
    <property type="entry name" value="Laminin_G_3"/>
    <property type="match status" value="1"/>
</dbReference>
<keyword evidence="1" id="KW-0732">Signal</keyword>
<feature type="domain" description="Endonuclease/exonuclease/phosphatase" evidence="2">
    <location>
        <begin position="243"/>
        <end position="492"/>
    </location>
</feature>
<dbReference type="RefSeq" id="WP_170123358.1">
    <property type="nucleotide sequence ID" value="NZ_QKLU01000005.1"/>
</dbReference>
<dbReference type="Proteomes" id="UP000248198">
    <property type="component" value="Unassembled WGS sequence"/>
</dbReference>
<dbReference type="InterPro" id="IPR036691">
    <property type="entry name" value="Endo/exonu/phosph_ase_sf"/>
</dbReference>
<evidence type="ECO:0000313" key="4">
    <source>
        <dbReference type="Proteomes" id="UP000248198"/>
    </source>
</evidence>
<proteinExistence type="predicted"/>
<reference evidence="3 4" key="1">
    <citation type="submission" date="2018-06" db="EMBL/GenBank/DDBJ databases">
        <title>Genomic Encyclopedia of Archaeal and Bacterial Type Strains, Phase II (KMG-II): from individual species to whole genera.</title>
        <authorList>
            <person name="Goeker M."/>
        </authorList>
    </citation>
    <scope>NUCLEOTIDE SEQUENCE [LARGE SCALE GENOMIC DNA]</scope>
    <source>
        <strain evidence="3 4">DSM 27372</strain>
    </source>
</reference>
<comment type="caution">
    <text evidence="3">The sequence shown here is derived from an EMBL/GenBank/DDBJ whole genome shotgun (WGS) entry which is preliminary data.</text>
</comment>
<dbReference type="Gene3D" id="3.60.10.10">
    <property type="entry name" value="Endonuclease/exonuclease/phosphatase"/>
    <property type="match status" value="1"/>
</dbReference>
<name>A0A318UEA6_9SPHI</name>
<dbReference type="AlphaFoldDB" id="A0A318UEA6"/>
<protein>
    <submittedName>
        <fullName evidence="3">Exonuclease III</fullName>
    </submittedName>
</protein>
<feature type="chain" id="PRO_5016300100" evidence="1">
    <location>
        <begin position="20"/>
        <end position="502"/>
    </location>
</feature>
<keyword evidence="4" id="KW-1185">Reference proteome</keyword>
<gene>
    <name evidence="3" type="ORF">B0O44_105364</name>
</gene>
<dbReference type="GO" id="GO:0005975">
    <property type="term" value="P:carbohydrate metabolic process"/>
    <property type="evidence" value="ECO:0007669"/>
    <property type="project" value="UniProtKB-ARBA"/>
</dbReference>
<dbReference type="GO" id="GO:0004553">
    <property type="term" value="F:hydrolase activity, hydrolyzing O-glycosyl compounds"/>
    <property type="evidence" value="ECO:0007669"/>
    <property type="project" value="UniProtKB-ARBA"/>
</dbReference>
<dbReference type="GO" id="GO:0004527">
    <property type="term" value="F:exonuclease activity"/>
    <property type="evidence" value="ECO:0007669"/>
    <property type="project" value="UniProtKB-KW"/>
</dbReference>
<keyword evidence="3" id="KW-0540">Nuclease</keyword>
<accession>A0A318UEA6</accession>
<feature type="signal peptide" evidence="1">
    <location>
        <begin position="1"/>
        <end position="19"/>
    </location>
</feature>
<keyword evidence="3" id="KW-0378">Hydrolase</keyword>
<dbReference type="PANTHER" id="PTHR41349:SF1">
    <property type="entry name" value="PROTEIN CBG08683"/>
    <property type="match status" value="1"/>
</dbReference>
<dbReference type="EMBL" id="QKLU01000005">
    <property type="protein sequence ID" value="PYF72989.1"/>
    <property type="molecule type" value="Genomic_DNA"/>
</dbReference>
<dbReference type="InterPro" id="IPR013320">
    <property type="entry name" value="ConA-like_dom_sf"/>
</dbReference>
<dbReference type="SUPFAM" id="SSF56219">
    <property type="entry name" value="DNase I-like"/>
    <property type="match status" value="1"/>
</dbReference>
<evidence type="ECO:0000259" key="2">
    <source>
        <dbReference type="Pfam" id="PF03372"/>
    </source>
</evidence>
<evidence type="ECO:0000313" key="3">
    <source>
        <dbReference type="EMBL" id="PYF72989.1"/>
    </source>
</evidence>
<dbReference type="Pfam" id="PF03372">
    <property type="entry name" value="Exo_endo_phos"/>
    <property type="match status" value="1"/>
</dbReference>
<sequence length="502" mass="56806">MKKLILALGCIFSLSAASAQNQLLFQEKFEHPAAYESAAGVKGMALNLTATAKKRKPIKTELLSMPASGSFTTVVWTKAAQIDDEAYILLSNKKEKTDSTQTVWELGKQATGAWYWSAMHGKSKYEYRPTLRRQPINDGNWHQLAFTFNKEKKEVRLYYDGKNVAVYFTPELSDMLTKQTQLTIGGTSSGDLSEWETYNGMVDELVVYNNSWDASQVMSSYFSVSGRPLKKERARVPAQLKVMNYNIWHGGRETGKYVGPGRITEVIKESGADVISMQETYGSGARIADELGYYFYLRSTNLSIMSRYPIGETIIGIQSFYNGGAHINLGAGKKVLFITNWLNYPFDYWDDLEKNVAIDSASWMEQQKKENAGRLKQILEGVKGDIANDIPVIFCGDFNTGSHLDWTKATKHLNKGHIMPFPTGILMENAGFKDSFRVLYPDPLKNRGITWSPQFKQYFKDRIDYIYYKGNGLVPLASKVFDTHKIWYPSDHGAVMTTFRLK</sequence>
<dbReference type="InterPro" id="IPR005135">
    <property type="entry name" value="Endo/exonuclease/phosphatase"/>
</dbReference>
<dbReference type="SUPFAM" id="SSF49899">
    <property type="entry name" value="Concanavalin A-like lectins/glucanases"/>
    <property type="match status" value="1"/>
</dbReference>
<dbReference type="Gene3D" id="2.60.120.200">
    <property type="match status" value="1"/>
</dbReference>
<keyword evidence="3" id="KW-0269">Exonuclease</keyword>
<dbReference type="PANTHER" id="PTHR41349">
    <property type="match status" value="1"/>
</dbReference>